<dbReference type="EMBL" id="CP054705">
    <property type="protein sequence ID" value="QQK77135.1"/>
    <property type="molecule type" value="Genomic_DNA"/>
</dbReference>
<reference evidence="2 3" key="1">
    <citation type="submission" date="2020-06" db="EMBL/GenBank/DDBJ databases">
        <title>Genomic analysis of Salicibibacter sp. NKC5-3.</title>
        <authorList>
            <person name="Oh Y.J."/>
        </authorList>
    </citation>
    <scope>NUCLEOTIDE SEQUENCE [LARGE SCALE GENOMIC DNA]</scope>
    <source>
        <strain evidence="2 3">NKC5-3</strain>
    </source>
</reference>
<feature type="compositionally biased region" description="Polar residues" evidence="1">
    <location>
        <begin position="17"/>
        <end position="26"/>
    </location>
</feature>
<dbReference type="AlphaFoldDB" id="A0A7T7CCP7"/>
<evidence type="ECO:0000313" key="3">
    <source>
        <dbReference type="Proteomes" id="UP000595823"/>
    </source>
</evidence>
<proteinExistence type="predicted"/>
<dbReference type="Proteomes" id="UP000595823">
    <property type="component" value="Chromosome"/>
</dbReference>
<dbReference type="RefSeq" id="WP_200124260.1">
    <property type="nucleotide sequence ID" value="NZ_CP054705.1"/>
</dbReference>
<name>A0A7T7CCP7_9BACI</name>
<feature type="region of interest" description="Disordered" evidence="1">
    <location>
        <begin position="1"/>
        <end position="29"/>
    </location>
</feature>
<evidence type="ECO:0000313" key="2">
    <source>
        <dbReference type="EMBL" id="QQK77135.1"/>
    </source>
</evidence>
<sequence length="54" mass="6090">MENLLRVDEEQREMTRNEGNLVSSGRSGRMKTELPEMQMFCSQTSGACQNHGQG</sequence>
<protein>
    <submittedName>
        <fullName evidence="2">Uncharacterized protein</fullName>
    </submittedName>
</protein>
<dbReference type="KEGG" id="scia:HUG15_17165"/>
<evidence type="ECO:0000256" key="1">
    <source>
        <dbReference type="SAM" id="MobiDB-lite"/>
    </source>
</evidence>
<feature type="compositionally biased region" description="Basic and acidic residues" evidence="1">
    <location>
        <begin position="1"/>
        <end position="16"/>
    </location>
</feature>
<keyword evidence="3" id="KW-1185">Reference proteome</keyword>
<gene>
    <name evidence="2" type="ORF">HUG15_17165</name>
</gene>
<organism evidence="2 3">
    <name type="scientific">Salicibibacter cibarius</name>
    <dbReference type="NCBI Taxonomy" id="2743000"/>
    <lineage>
        <taxon>Bacteria</taxon>
        <taxon>Bacillati</taxon>
        <taxon>Bacillota</taxon>
        <taxon>Bacilli</taxon>
        <taxon>Bacillales</taxon>
        <taxon>Bacillaceae</taxon>
        <taxon>Salicibibacter</taxon>
    </lineage>
</organism>
<accession>A0A7T7CCP7</accession>